<protein>
    <submittedName>
        <fullName evidence="1">Uncharacterized protein</fullName>
    </submittedName>
</protein>
<name>A0AA86YYE5_PROST</name>
<accession>A0AA86YYE5</accession>
<dbReference type="EMBL" id="ABJD02000101">
    <property type="protein sequence ID" value="EDU60443.1"/>
    <property type="molecule type" value="Genomic_DNA"/>
</dbReference>
<evidence type="ECO:0000313" key="2">
    <source>
        <dbReference type="Proteomes" id="UP000004506"/>
    </source>
</evidence>
<comment type="caution">
    <text evidence="1">The sequence shown here is derived from an EMBL/GenBank/DDBJ whole genome shotgun (WGS) entry which is preliminary data.</text>
</comment>
<proteinExistence type="predicted"/>
<gene>
    <name evidence="1" type="ORF">PROSTU_03650</name>
</gene>
<reference evidence="1 2" key="3">
    <citation type="submission" date="2008-05" db="EMBL/GenBank/DDBJ databases">
        <authorList>
            <person name="Fulton L."/>
            <person name="Clifton S."/>
            <person name="Fulton B."/>
            <person name="Xu J."/>
            <person name="Minx P."/>
            <person name="Pepin K.H."/>
            <person name="Johnson M."/>
            <person name="Thiruvilangam P."/>
            <person name="Bhonagiri V."/>
            <person name="Nash W.E."/>
            <person name="Mardis E.R."/>
            <person name="Wilson R.K."/>
        </authorList>
    </citation>
    <scope>NUCLEOTIDE SEQUENCE [LARGE SCALE GENOMIC DNA]</scope>
    <source>
        <strain evidence="1 2">ATCC 25827</strain>
    </source>
</reference>
<reference evidence="2" key="1">
    <citation type="submission" date="2008-04" db="EMBL/GenBank/DDBJ databases">
        <title>Draft genome sequence of Providencia stuartii (ATCC 25827).</title>
        <authorList>
            <person name="Sudarsanam P."/>
            <person name="Ley R."/>
            <person name="Guruge J."/>
            <person name="Turnbaugh P.J."/>
            <person name="Mahowald M."/>
            <person name="Liep D."/>
            <person name="Gordon J."/>
        </authorList>
    </citation>
    <scope>NUCLEOTIDE SEQUENCE [LARGE SCALE GENOMIC DNA]</scope>
    <source>
        <strain evidence="2">ATCC 25827</strain>
    </source>
</reference>
<dbReference type="AlphaFoldDB" id="A0AA86YYE5"/>
<sequence length="69" mass="8041">MFLLHSCQLRLTYLVFLDKPLTLVYRLFPPQYRHVAQSDNLSFILGDRAIFMMAQRTLCFSLNATKTNG</sequence>
<dbReference type="Proteomes" id="UP000004506">
    <property type="component" value="Unassembled WGS sequence"/>
</dbReference>
<organism evidence="1 2">
    <name type="scientific">Providencia stuartii ATCC 25827</name>
    <dbReference type="NCBI Taxonomy" id="471874"/>
    <lineage>
        <taxon>Bacteria</taxon>
        <taxon>Pseudomonadati</taxon>
        <taxon>Pseudomonadota</taxon>
        <taxon>Gammaproteobacteria</taxon>
        <taxon>Enterobacterales</taxon>
        <taxon>Morganellaceae</taxon>
        <taxon>Providencia</taxon>
    </lineage>
</organism>
<reference evidence="2" key="2">
    <citation type="submission" date="2008-04" db="EMBL/GenBank/DDBJ databases">
        <title>Draft genome sequence of Providencia stuartii(ATCC 25827).</title>
        <authorList>
            <person name="Sudarsanam P."/>
            <person name="Ley R."/>
            <person name="Guruge J."/>
            <person name="Turnbaugh P.J."/>
            <person name="Mahowald M."/>
            <person name="Liep D."/>
            <person name="Gordon J."/>
        </authorList>
    </citation>
    <scope>NUCLEOTIDE SEQUENCE [LARGE SCALE GENOMIC DNA]</scope>
    <source>
        <strain evidence="2">ATCC 25827</strain>
    </source>
</reference>
<evidence type="ECO:0000313" key="1">
    <source>
        <dbReference type="EMBL" id="EDU60443.1"/>
    </source>
</evidence>